<dbReference type="EMBL" id="LAJY01000366">
    <property type="protein sequence ID" value="KJV09075.1"/>
    <property type="molecule type" value="Genomic_DNA"/>
</dbReference>
<dbReference type="Gene3D" id="1.20.5.340">
    <property type="match status" value="1"/>
</dbReference>
<evidence type="ECO:0000259" key="5">
    <source>
        <dbReference type="PROSITE" id="PS51123"/>
    </source>
</evidence>
<feature type="coiled-coil region" evidence="2">
    <location>
        <begin position="104"/>
        <end position="285"/>
    </location>
</feature>
<accession>A0A0F3IQS3</accession>
<comment type="caution">
    <text evidence="6">The sequence shown here is derived from an EMBL/GenBank/DDBJ whole genome shotgun (WGS) entry which is preliminary data.</text>
</comment>
<name>A0A0F3IQS3_9PROT</name>
<evidence type="ECO:0000256" key="3">
    <source>
        <dbReference type="SAM" id="MobiDB-lite"/>
    </source>
</evidence>
<feature type="domain" description="OmpA-like" evidence="5">
    <location>
        <begin position="335"/>
        <end position="461"/>
    </location>
</feature>
<evidence type="ECO:0000256" key="2">
    <source>
        <dbReference type="SAM" id="Coils"/>
    </source>
</evidence>
<dbReference type="GO" id="GO:0016020">
    <property type="term" value="C:membrane"/>
    <property type="evidence" value="ECO:0007669"/>
    <property type="project" value="UniProtKB-UniRule"/>
</dbReference>
<dbReference type="CDD" id="cd07185">
    <property type="entry name" value="OmpA_C-like"/>
    <property type="match status" value="1"/>
</dbReference>
<evidence type="ECO:0000256" key="1">
    <source>
        <dbReference type="PROSITE-ProRule" id="PRU00473"/>
    </source>
</evidence>
<keyword evidence="1 4" id="KW-0472">Membrane</keyword>
<dbReference type="RefSeq" id="WP_045776357.1">
    <property type="nucleotide sequence ID" value="NZ_LAJY01000366.1"/>
</dbReference>
<organism evidence="6 7">
    <name type="scientific">Elstera litoralis</name>
    <dbReference type="NCBI Taxonomy" id="552518"/>
    <lineage>
        <taxon>Bacteria</taxon>
        <taxon>Pseudomonadati</taxon>
        <taxon>Pseudomonadota</taxon>
        <taxon>Alphaproteobacteria</taxon>
        <taxon>Rhodospirillales</taxon>
        <taxon>Rhodospirillaceae</taxon>
        <taxon>Elstera</taxon>
    </lineage>
</organism>
<dbReference type="AlphaFoldDB" id="A0A0F3IQS3"/>
<keyword evidence="2" id="KW-0175">Coiled coil</keyword>
<dbReference type="InterPro" id="IPR006665">
    <property type="entry name" value="OmpA-like"/>
</dbReference>
<dbReference type="SUPFAM" id="SSF103088">
    <property type="entry name" value="OmpA-like"/>
    <property type="match status" value="1"/>
</dbReference>
<dbReference type="SUPFAM" id="SSF57997">
    <property type="entry name" value="Tropomyosin"/>
    <property type="match status" value="1"/>
</dbReference>
<reference evidence="6 7" key="1">
    <citation type="submission" date="2015-03" db="EMBL/GenBank/DDBJ databases">
        <title>Draft genome sequence of Elstera litoralis.</title>
        <authorList>
            <person name="Rahalkar M.C."/>
            <person name="Dhakephalkar P.K."/>
            <person name="Pore S.D."/>
            <person name="Arora P."/>
            <person name="Kapse N.G."/>
            <person name="Pandit P.S."/>
        </authorList>
    </citation>
    <scope>NUCLEOTIDE SEQUENCE [LARGE SCALE GENOMIC DNA]</scope>
    <source>
        <strain evidence="6 7">Dia-1</strain>
    </source>
</reference>
<sequence>MPGNSRRQRSGPVDYWPGFVDALSTLLIVIIFLILVFVLAQYYLNQALSGRDEALAKLTDQIAQLSDMLALEKANSAELQLSLGRLTSDLQSAATARDEAIGRLAAVMAERDSLTGRLNDANARLGELQGLNQKSAADLEAANKTIQADRATLEVQLKELAQLKADIDTLRRVRAELEAKVAALGGQVDEREKQLGALRDRSKELEARLATAEERTVLAQRDIAQRDIQLAELLARGEVQGGELSREKALSAEAKRQVELLNSQMLALREQLARIAAALEASETKTKEQDVQIADLGKRLNAALASKVEELARYRSEFFGRLREVLGERQEVRIVGDRFVFQSEVLFDAGSAELGEAGRGQLAGLAAVIKDVAPRIPADLSWVLRVDGHTDRVPIRTAQFPSNWELSTARAISVVKFMIDQGVPAERLAATGFGEFQPLDPRDDDPARRRNRRIEFKLTER</sequence>
<dbReference type="InterPro" id="IPR050330">
    <property type="entry name" value="Bact_OuterMem_StrucFunc"/>
</dbReference>
<dbReference type="InterPro" id="IPR036737">
    <property type="entry name" value="OmpA-like_sf"/>
</dbReference>
<dbReference type="Gene3D" id="3.30.1330.60">
    <property type="entry name" value="OmpA-like domain"/>
    <property type="match status" value="1"/>
</dbReference>
<dbReference type="NCBIfam" id="NF006543">
    <property type="entry name" value="PRK09039.1-2"/>
    <property type="match status" value="1"/>
</dbReference>
<dbReference type="PANTHER" id="PTHR30329:SF21">
    <property type="entry name" value="LIPOPROTEIN YIAD-RELATED"/>
    <property type="match status" value="1"/>
</dbReference>
<protein>
    <recommendedName>
        <fullName evidence="5">OmpA-like domain-containing protein</fullName>
    </recommendedName>
</protein>
<evidence type="ECO:0000313" key="6">
    <source>
        <dbReference type="EMBL" id="KJV09075.1"/>
    </source>
</evidence>
<feature type="transmembrane region" description="Helical" evidence="4">
    <location>
        <begin position="20"/>
        <end position="44"/>
    </location>
</feature>
<keyword evidence="7" id="KW-1185">Reference proteome</keyword>
<evidence type="ECO:0000256" key="4">
    <source>
        <dbReference type="SAM" id="Phobius"/>
    </source>
</evidence>
<keyword evidence="4" id="KW-0812">Transmembrane</keyword>
<gene>
    <name evidence="6" type="ORF">VZ95_13735</name>
</gene>
<feature type="compositionally biased region" description="Basic and acidic residues" evidence="3">
    <location>
        <begin position="440"/>
        <end position="461"/>
    </location>
</feature>
<dbReference type="PANTHER" id="PTHR30329">
    <property type="entry name" value="STATOR ELEMENT OF FLAGELLAR MOTOR COMPLEX"/>
    <property type="match status" value="1"/>
</dbReference>
<evidence type="ECO:0000313" key="7">
    <source>
        <dbReference type="Proteomes" id="UP000033774"/>
    </source>
</evidence>
<proteinExistence type="predicted"/>
<dbReference type="PATRIC" id="fig|552518.3.peg.2456"/>
<dbReference type="Proteomes" id="UP000033774">
    <property type="component" value="Unassembled WGS sequence"/>
</dbReference>
<dbReference type="PROSITE" id="PS51123">
    <property type="entry name" value="OMPA_2"/>
    <property type="match status" value="1"/>
</dbReference>
<feature type="region of interest" description="Disordered" evidence="3">
    <location>
        <begin position="436"/>
        <end position="461"/>
    </location>
</feature>
<dbReference type="Pfam" id="PF00691">
    <property type="entry name" value="OmpA"/>
    <property type="match status" value="1"/>
</dbReference>
<keyword evidence="4" id="KW-1133">Transmembrane helix</keyword>
<dbReference type="OrthoDB" id="9815217at2"/>